<evidence type="ECO:0000256" key="4">
    <source>
        <dbReference type="ARBA" id="ARBA00023136"/>
    </source>
</evidence>
<proteinExistence type="predicted"/>
<dbReference type="EMBL" id="CP046072">
    <property type="protein sequence ID" value="QSZ41884.1"/>
    <property type="molecule type" value="Genomic_DNA"/>
</dbReference>
<evidence type="ECO:0000313" key="6">
    <source>
        <dbReference type="EMBL" id="QSZ41884.1"/>
    </source>
</evidence>
<dbReference type="GO" id="GO:1990281">
    <property type="term" value="C:efflux pump complex"/>
    <property type="evidence" value="ECO:0007669"/>
    <property type="project" value="TreeGrafter"/>
</dbReference>
<dbReference type="PANTHER" id="PTHR30026">
    <property type="entry name" value="OUTER MEMBRANE PROTEIN TOLC"/>
    <property type="match status" value="1"/>
</dbReference>
<gene>
    <name evidence="6" type="ORF">GJV85_07110</name>
</gene>
<dbReference type="Proteomes" id="UP000671852">
    <property type="component" value="Chromosome"/>
</dbReference>
<name>A0A975B0B2_9BACT</name>
<dbReference type="GO" id="GO:0015288">
    <property type="term" value="F:porin activity"/>
    <property type="evidence" value="ECO:0007669"/>
    <property type="project" value="TreeGrafter"/>
</dbReference>
<evidence type="ECO:0000256" key="1">
    <source>
        <dbReference type="ARBA" id="ARBA00004442"/>
    </source>
</evidence>
<evidence type="ECO:0000256" key="5">
    <source>
        <dbReference type="ARBA" id="ARBA00023237"/>
    </source>
</evidence>
<dbReference type="InterPro" id="IPR051906">
    <property type="entry name" value="TolC-like"/>
</dbReference>
<keyword evidence="4" id="KW-0472">Membrane</keyword>
<dbReference type="GO" id="GO:0009279">
    <property type="term" value="C:cell outer membrane"/>
    <property type="evidence" value="ECO:0007669"/>
    <property type="project" value="UniProtKB-SubCell"/>
</dbReference>
<dbReference type="KEGG" id="saqt:GJV85_07110"/>
<keyword evidence="2" id="KW-1134">Transmembrane beta strand</keyword>
<evidence type="ECO:0008006" key="8">
    <source>
        <dbReference type="Google" id="ProtNLM"/>
    </source>
</evidence>
<evidence type="ECO:0000256" key="2">
    <source>
        <dbReference type="ARBA" id="ARBA00022452"/>
    </source>
</evidence>
<dbReference type="PANTHER" id="PTHR30026:SF20">
    <property type="entry name" value="OUTER MEMBRANE PROTEIN TOLC"/>
    <property type="match status" value="1"/>
</dbReference>
<evidence type="ECO:0000313" key="7">
    <source>
        <dbReference type="Proteomes" id="UP000671852"/>
    </source>
</evidence>
<protein>
    <recommendedName>
        <fullName evidence="8">TolC family protein</fullName>
    </recommendedName>
</protein>
<keyword evidence="5" id="KW-0998">Cell outer membrane</keyword>
<reference evidence="6" key="1">
    <citation type="submission" date="2019-11" db="EMBL/GenBank/DDBJ databases">
        <authorList>
            <person name="Kojima H."/>
        </authorList>
    </citation>
    <scope>NUCLEOTIDE SEQUENCE</scope>
    <source>
        <strain evidence="6">H1576</strain>
    </source>
</reference>
<keyword evidence="7" id="KW-1185">Reference proteome</keyword>
<evidence type="ECO:0000256" key="3">
    <source>
        <dbReference type="ARBA" id="ARBA00022692"/>
    </source>
</evidence>
<dbReference type="Gene3D" id="1.20.1600.10">
    <property type="entry name" value="Outer membrane efflux proteins (OEP)"/>
    <property type="match status" value="1"/>
</dbReference>
<organism evidence="6 7">
    <name type="scientific">Sulfurimonas aquatica</name>
    <dbReference type="NCBI Taxonomy" id="2672570"/>
    <lineage>
        <taxon>Bacteria</taxon>
        <taxon>Pseudomonadati</taxon>
        <taxon>Campylobacterota</taxon>
        <taxon>Epsilonproteobacteria</taxon>
        <taxon>Campylobacterales</taxon>
        <taxon>Sulfurimonadaceae</taxon>
        <taxon>Sulfurimonas</taxon>
    </lineage>
</organism>
<sequence>MRLISFLVIFLYSYGQTLSLEQAIKSALSKNRDLIVSSYGPKKSSFNILKEEGRFDLSLESSVNFTQDKSAIQFTSDSTNYNIELSKYNSFGTDISIQYQKDIIDSNPPFTLSSSTPRFDSSLGLSLSQNLLRNFGTTVNNTHISISKKMLQSEKYKLLEATLLILYKVQIAYWNLFEAQQKYTLELFSLSLIEELLKQKERMVELGGFAKALLLDIKASRADSFTLVADSKRSLEVAKLEFLEVIGLQNIDIELSDRPFEYDVKYSEDKERYIDNHPMVLINNINVESLKQMNSFYENQMLPSLSLDVGFETHNPSISDNSLSPYKDNHNVFGVGLQFSMSIDNSVIKSDLGKGRLSELEYKANENRIKFYLKSEITKAIANIKYIKELLFVAKQSVDIQKSIIKNEDKKLELGLTTMKNYLDNMKELTKRQIKLLEYEASMMRYFATYYNAVASTPEFLNIDISELR</sequence>
<keyword evidence="3" id="KW-0812">Transmembrane</keyword>
<dbReference type="AlphaFoldDB" id="A0A975B0B2"/>
<dbReference type="RefSeq" id="WP_207560702.1">
    <property type="nucleotide sequence ID" value="NZ_CP046072.1"/>
</dbReference>
<reference evidence="6" key="2">
    <citation type="submission" date="2021-04" db="EMBL/GenBank/DDBJ databases">
        <title>Isolation and characterization of a novel species of the genus Sulfurimonas.</title>
        <authorList>
            <person name="Fukui M."/>
        </authorList>
    </citation>
    <scope>NUCLEOTIDE SEQUENCE</scope>
    <source>
        <strain evidence="6">H1576</strain>
    </source>
</reference>
<comment type="subcellular location">
    <subcellularLocation>
        <location evidence="1">Cell outer membrane</location>
    </subcellularLocation>
</comment>
<accession>A0A975B0B2</accession>
<dbReference type="SUPFAM" id="SSF56954">
    <property type="entry name" value="Outer membrane efflux proteins (OEP)"/>
    <property type="match status" value="1"/>
</dbReference>
<dbReference type="GO" id="GO:0015562">
    <property type="term" value="F:efflux transmembrane transporter activity"/>
    <property type="evidence" value="ECO:0007669"/>
    <property type="project" value="InterPro"/>
</dbReference>